<accession>A0ABU2HDA3</accession>
<evidence type="ECO:0000313" key="5">
    <source>
        <dbReference type="EMBL" id="MDS1308728.1"/>
    </source>
</evidence>
<gene>
    <name evidence="5" type="ORF">RKA07_01280</name>
</gene>
<dbReference type="RefSeq" id="WP_200370463.1">
    <property type="nucleotide sequence ID" value="NZ_JAVMBO010000003.1"/>
</dbReference>
<comment type="similarity">
    <text evidence="1">Belongs to the bacterial solute-binding protein 3 family.</text>
</comment>
<organism evidence="5 6">
    <name type="scientific">Marinobacter xiaoshiensis</name>
    <dbReference type="NCBI Taxonomy" id="3073652"/>
    <lineage>
        <taxon>Bacteria</taxon>
        <taxon>Pseudomonadati</taxon>
        <taxon>Pseudomonadota</taxon>
        <taxon>Gammaproteobacteria</taxon>
        <taxon>Pseudomonadales</taxon>
        <taxon>Marinobacteraceae</taxon>
        <taxon>Marinobacter</taxon>
    </lineage>
</organism>
<proteinExistence type="inferred from homology"/>
<evidence type="ECO:0000256" key="1">
    <source>
        <dbReference type="ARBA" id="ARBA00010333"/>
    </source>
</evidence>
<dbReference type="Gene3D" id="3.40.190.10">
    <property type="entry name" value="Periplasmic binding protein-like II"/>
    <property type="match status" value="2"/>
</dbReference>
<reference evidence="5" key="1">
    <citation type="submission" date="2023-09" db="EMBL/GenBank/DDBJ databases">
        <title>Marinobacter sediminicola sp. nov. and Marinobacter maritimum sp. nov., isolated from marine sediment.</title>
        <authorList>
            <person name="An J."/>
        </authorList>
    </citation>
    <scope>NUCLEOTIDE SEQUENCE</scope>
    <source>
        <strain evidence="5">F60267</strain>
    </source>
</reference>
<dbReference type="SMART" id="SM00062">
    <property type="entry name" value="PBPb"/>
    <property type="match status" value="1"/>
</dbReference>
<dbReference type="SUPFAM" id="SSF53850">
    <property type="entry name" value="Periplasmic binding protein-like II"/>
    <property type="match status" value="1"/>
</dbReference>
<feature type="domain" description="Solute-binding protein family 3/N-terminal" evidence="4">
    <location>
        <begin position="29"/>
        <end position="246"/>
    </location>
</feature>
<evidence type="ECO:0000259" key="4">
    <source>
        <dbReference type="SMART" id="SM00062"/>
    </source>
</evidence>
<feature type="signal peptide" evidence="3">
    <location>
        <begin position="1"/>
        <end position="18"/>
    </location>
</feature>
<evidence type="ECO:0000313" key="6">
    <source>
        <dbReference type="Proteomes" id="UP001267407"/>
    </source>
</evidence>
<feature type="chain" id="PRO_5046787463" evidence="3">
    <location>
        <begin position="19"/>
        <end position="250"/>
    </location>
</feature>
<comment type="caution">
    <text evidence="5">The sequence shown here is derived from an EMBL/GenBank/DDBJ whole genome shotgun (WGS) entry which is preliminary data.</text>
</comment>
<sequence length="250" mass="28504">MRLLIAALLVAITFSAAAQQGTETVRALTVTVGANHAPPYRIVQGGEPSGLYVEIFKEITDRLGWKTHYREVPFRRVLNLLQKGEVDVMLGARETPEREAYMTFVAPAFPADRRLFLYFDEANRIERYSDLYGKTIGVLEGSTYFRRFDNDEQLRKESGPRYENLMLMMEKERVDVVVVPELIGIYTLGKLGMPVKVSPFFMPGERSWIAVANTSPVLEYSDDIRAALKLIEAEGIYEDLVLKYMDQYAQ</sequence>
<dbReference type="InterPro" id="IPR001638">
    <property type="entry name" value="Solute-binding_3/MltF_N"/>
</dbReference>
<dbReference type="PANTHER" id="PTHR35936">
    <property type="entry name" value="MEMBRANE-BOUND LYTIC MUREIN TRANSGLYCOSYLASE F"/>
    <property type="match status" value="1"/>
</dbReference>
<protein>
    <submittedName>
        <fullName evidence="5">Transporter substrate-binding domain-containing protein</fullName>
    </submittedName>
</protein>
<evidence type="ECO:0000256" key="2">
    <source>
        <dbReference type="ARBA" id="ARBA00022729"/>
    </source>
</evidence>
<dbReference type="Proteomes" id="UP001267407">
    <property type="component" value="Unassembled WGS sequence"/>
</dbReference>
<evidence type="ECO:0000256" key="3">
    <source>
        <dbReference type="SAM" id="SignalP"/>
    </source>
</evidence>
<keyword evidence="6" id="KW-1185">Reference proteome</keyword>
<dbReference type="Pfam" id="PF00497">
    <property type="entry name" value="SBP_bac_3"/>
    <property type="match status" value="1"/>
</dbReference>
<dbReference type="EMBL" id="JAVMBO010000003">
    <property type="protein sequence ID" value="MDS1308728.1"/>
    <property type="molecule type" value="Genomic_DNA"/>
</dbReference>
<keyword evidence="2 3" id="KW-0732">Signal</keyword>
<name>A0ABU2HDA3_9GAMM</name>
<dbReference type="PANTHER" id="PTHR35936:SF25">
    <property type="entry name" value="ABC TRANSPORTER SUBSTRATE-BINDING PROTEIN"/>
    <property type="match status" value="1"/>
</dbReference>